<gene>
    <name evidence="1" type="ORF">V5O48_016535</name>
</gene>
<dbReference type="EMBL" id="JBAHYK010002238">
    <property type="protein sequence ID" value="KAL0565492.1"/>
    <property type="molecule type" value="Genomic_DNA"/>
</dbReference>
<reference evidence="1 2" key="1">
    <citation type="submission" date="2024-02" db="EMBL/GenBank/DDBJ databases">
        <title>A draft genome for the cacao thread blight pathogen Marasmius crinis-equi.</title>
        <authorList>
            <person name="Cohen S.P."/>
            <person name="Baruah I.K."/>
            <person name="Amoako-Attah I."/>
            <person name="Bukari Y."/>
            <person name="Meinhardt L.W."/>
            <person name="Bailey B.A."/>
        </authorList>
    </citation>
    <scope>NUCLEOTIDE SEQUENCE [LARGE SCALE GENOMIC DNA]</scope>
    <source>
        <strain evidence="1 2">GH-76</strain>
    </source>
</reference>
<accession>A0ABR3ERH9</accession>
<dbReference type="Proteomes" id="UP001465976">
    <property type="component" value="Unassembled WGS sequence"/>
</dbReference>
<proteinExistence type="predicted"/>
<protein>
    <submittedName>
        <fullName evidence="1">Uncharacterized protein</fullName>
    </submittedName>
</protein>
<name>A0ABR3ERH9_9AGAR</name>
<keyword evidence="2" id="KW-1185">Reference proteome</keyword>
<comment type="caution">
    <text evidence="1">The sequence shown here is derived from an EMBL/GenBank/DDBJ whole genome shotgun (WGS) entry which is preliminary data.</text>
</comment>
<organism evidence="1 2">
    <name type="scientific">Marasmius crinis-equi</name>
    <dbReference type="NCBI Taxonomy" id="585013"/>
    <lineage>
        <taxon>Eukaryota</taxon>
        <taxon>Fungi</taxon>
        <taxon>Dikarya</taxon>
        <taxon>Basidiomycota</taxon>
        <taxon>Agaricomycotina</taxon>
        <taxon>Agaricomycetes</taxon>
        <taxon>Agaricomycetidae</taxon>
        <taxon>Agaricales</taxon>
        <taxon>Marasmiineae</taxon>
        <taxon>Marasmiaceae</taxon>
        <taxon>Marasmius</taxon>
    </lineage>
</organism>
<sequence>MATSWTVNDILQEAQKINVVYSSPLDACCTPKMHEAPRGTRKMETYRVIIERFPGGEGKEHQGIWREFRIAEDDDEALYRTELPSATGHSHGGLKLDAAKELWINLCRDYHGEYHDDEHFQARCKGQKQVELDGEKARAKLVLLEIMNIMPDLFISPLENAQWDVHLDAYRVIRGTTSLESFLPPLERVVPECLPRATRAMTDLEEWSLYVVSDAYMSSHKSLRSACVATKSFLNVHTSTKKMVGMFLAKDWWLAQRAFSSWAQDGNE</sequence>
<evidence type="ECO:0000313" key="2">
    <source>
        <dbReference type="Proteomes" id="UP001465976"/>
    </source>
</evidence>
<evidence type="ECO:0000313" key="1">
    <source>
        <dbReference type="EMBL" id="KAL0565492.1"/>
    </source>
</evidence>